<dbReference type="InterPro" id="IPR043197">
    <property type="entry name" value="Plakin"/>
</dbReference>
<evidence type="ECO:0000256" key="1">
    <source>
        <dbReference type="SAM" id="MobiDB-lite"/>
    </source>
</evidence>
<organism evidence="2">
    <name type="scientific">Anguilla anguilla</name>
    <name type="common">European freshwater eel</name>
    <name type="synonym">Muraena anguilla</name>
    <dbReference type="NCBI Taxonomy" id="7936"/>
    <lineage>
        <taxon>Eukaryota</taxon>
        <taxon>Metazoa</taxon>
        <taxon>Chordata</taxon>
        <taxon>Craniata</taxon>
        <taxon>Vertebrata</taxon>
        <taxon>Euteleostomi</taxon>
        <taxon>Actinopterygii</taxon>
        <taxon>Neopterygii</taxon>
        <taxon>Teleostei</taxon>
        <taxon>Anguilliformes</taxon>
        <taxon>Anguillidae</taxon>
        <taxon>Anguilla</taxon>
    </lineage>
</organism>
<protein>
    <submittedName>
        <fullName evidence="2">Uncharacterized protein</fullName>
    </submittedName>
</protein>
<dbReference type="GO" id="GO:0042383">
    <property type="term" value="C:sarcolemma"/>
    <property type="evidence" value="ECO:0007669"/>
    <property type="project" value="TreeGrafter"/>
</dbReference>
<dbReference type="GO" id="GO:0031581">
    <property type="term" value="P:hemidesmosome assembly"/>
    <property type="evidence" value="ECO:0007669"/>
    <property type="project" value="TreeGrafter"/>
</dbReference>
<feature type="compositionally biased region" description="Polar residues" evidence="1">
    <location>
        <begin position="60"/>
        <end position="72"/>
    </location>
</feature>
<dbReference type="GO" id="GO:0005925">
    <property type="term" value="C:focal adhesion"/>
    <property type="evidence" value="ECO:0007669"/>
    <property type="project" value="TreeGrafter"/>
</dbReference>
<dbReference type="GO" id="GO:0042060">
    <property type="term" value="P:wound healing"/>
    <property type="evidence" value="ECO:0007669"/>
    <property type="project" value="TreeGrafter"/>
</dbReference>
<dbReference type="PANTHER" id="PTHR23169">
    <property type="entry name" value="ENVOPLAKIN"/>
    <property type="match status" value="1"/>
</dbReference>
<dbReference type="SUPFAM" id="SSF75399">
    <property type="entry name" value="Plakin repeat"/>
    <property type="match status" value="1"/>
</dbReference>
<dbReference type="GO" id="GO:0045104">
    <property type="term" value="P:intermediate filament cytoskeleton organization"/>
    <property type="evidence" value="ECO:0007669"/>
    <property type="project" value="InterPro"/>
</dbReference>
<proteinExistence type="predicted"/>
<evidence type="ECO:0000313" key="2">
    <source>
        <dbReference type="EMBL" id="JAH89744.1"/>
    </source>
</evidence>
<dbReference type="GO" id="GO:0005882">
    <property type="term" value="C:intermediate filament"/>
    <property type="evidence" value="ECO:0007669"/>
    <property type="project" value="TreeGrafter"/>
</dbReference>
<dbReference type="GO" id="GO:0045296">
    <property type="term" value="F:cadherin binding"/>
    <property type="evidence" value="ECO:0007669"/>
    <property type="project" value="TreeGrafter"/>
</dbReference>
<dbReference type="GO" id="GO:0005200">
    <property type="term" value="F:structural constituent of cytoskeleton"/>
    <property type="evidence" value="ECO:0007669"/>
    <property type="project" value="TreeGrafter"/>
</dbReference>
<reference evidence="2" key="2">
    <citation type="journal article" date="2015" name="Fish Shellfish Immunol.">
        <title>Early steps in the European eel (Anguilla anguilla)-Vibrio vulnificus interaction in the gills: Role of the RtxA13 toxin.</title>
        <authorList>
            <person name="Callol A."/>
            <person name="Pajuelo D."/>
            <person name="Ebbesson L."/>
            <person name="Teles M."/>
            <person name="MacKenzie S."/>
            <person name="Amaro C."/>
        </authorList>
    </citation>
    <scope>NUCLEOTIDE SEQUENCE</scope>
</reference>
<dbReference type="GO" id="GO:0030506">
    <property type="term" value="F:ankyrin binding"/>
    <property type="evidence" value="ECO:0007669"/>
    <property type="project" value="TreeGrafter"/>
</dbReference>
<dbReference type="GO" id="GO:0048471">
    <property type="term" value="C:perinuclear region of cytoplasm"/>
    <property type="evidence" value="ECO:0007669"/>
    <property type="project" value="TreeGrafter"/>
</dbReference>
<reference evidence="2" key="1">
    <citation type="submission" date="2014-11" db="EMBL/GenBank/DDBJ databases">
        <authorList>
            <person name="Amaro Gonzalez C."/>
        </authorList>
    </citation>
    <scope>NUCLEOTIDE SEQUENCE</scope>
</reference>
<dbReference type="InterPro" id="IPR035915">
    <property type="entry name" value="Plakin_repeat_sf"/>
</dbReference>
<dbReference type="GO" id="GO:0008307">
    <property type="term" value="F:structural constituent of muscle"/>
    <property type="evidence" value="ECO:0007669"/>
    <property type="project" value="TreeGrafter"/>
</dbReference>
<accession>A0A0E9WH96</accession>
<dbReference type="EMBL" id="GBXM01018833">
    <property type="protein sequence ID" value="JAH89744.1"/>
    <property type="molecule type" value="Transcribed_RNA"/>
</dbReference>
<dbReference type="PANTHER" id="PTHR23169:SF20">
    <property type="entry name" value="PLECTIN"/>
    <property type="match status" value="1"/>
</dbReference>
<dbReference type="GO" id="GO:0030056">
    <property type="term" value="C:hemidesmosome"/>
    <property type="evidence" value="ECO:0007669"/>
    <property type="project" value="TreeGrafter"/>
</dbReference>
<feature type="region of interest" description="Disordered" evidence="1">
    <location>
        <begin position="27"/>
        <end position="91"/>
    </location>
</feature>
<dbReference type="AlphaFoldDB" id="A0A0E9WH96"/>
<dbReference type="Gene3D" id="3.90.1290.10">
    <property type="entry name" value="Plakin repeat"/>
    <property type="match status" value="1"/>
</dbReference>
<feature type="compositionally biased region" description="Polar residues" evidence="1">
    <location>
        <begin position="27"/>
        <end position="38"/>
    </location>
</feature>
<sequence length="188" mass="20892">MQDLEKKRLEQEKLLAEENKKLREKLQQLQVTQEAPTSHTREIEIQTDAVPEGELVHSTMVGTSMSVPNGQGATDDVDSQKRNGESPFAFDGIREKVPASRLYEIGLLSKKEYDKLKKGKTTVQDLSQTDKLKTYLKGKNCIGGVLLDPNNKMSIYQAMKEKKLTPGSAVVLLEAQAASGYVIEPSKE</sequence>
<name>A0A0E9WH96_ANGAN</name>